<name>A0A0E9UC71_ANGAN</name>
<organism evidence="1">
    <name type="scientific">Anguilla anguilla</name>
    <name type="common">European freshwater eel</name>
    <name type="synonym">Muraena anguilla</name>
    <dbReference type="NCBI Taxonomy" id="7936"/>
    <lineage>
        <taxon>Eukaryota</taxon>
        <taxon>Metazoa</taxon>
        <taxon>Chordata</taxon>
        <taxon>Craniata</taxon>
        <taxon>Vertebrata</taxon>
        <taxon>Euteleostomi</taxon>
        <taxon>Actinopterygii</taxon>
        <taxon>Neopterygii</taxon>
        <taxon>Teleostei</taxon>
        <taxon>Anguilliformes</taxon>
        <taxon>Anguillidae</taxon>
        <taxon>Anguilla</taxon>
    </lineage>
</organism>
<dbReference type="EMBL" id="GBXM01045787">
    <property type="protein sequence ID" value="JAH62790.1"/>
    <property type="molecule type" value="Transcribed_RNA"/>
</dbReference>
<reference evidence="1" key="2">
    <citation type="journal article" date="2015" name="Fish Shellfish Immunol.">
        <title>Early steps in the European eel (Anguilla anguilla)-Vibrio vulnificus interaction in the gills: Role of the RtxA13 toxin.</title>
        <authorList>
            <person name="Callol A."/>
            <person name="Pajuelo D."/>
            <person name="Ebbesson L."/>
            <person name="Teles M."/>
            <person name="MacKenzie S."/>
            <person name="Amaro C."/>
        </authorList>
    </citation>
    <scope>NUCLEOTIDE SEQUENCE</scope>
</reference>
<evidence type="ECO:0000313" key="1">
    <source>
        <dbReference type="EMBL" id="JAH62790.1"/>
    </source>
</evidence>
<reference evidence="1" key="1">
    <citation type="submission" date="2014-11" db="EMBL/GenBank/DDBJ databases">
        <authorList>
            <person name="Amaro Gonzalez C."/>
        </authorList>
    </citation>
    <scope>NUCLEOTIDE SEQUENCE</scope>
</reference>
<accession>A0A0E9UC71</accession>
<dbReference type="AlphaFoldDB" id="A0A0E9UC71"/>
<proteinExistence type="predicted"/>
<protein>
    <submittedName>
        <fullName evidence="1">Uncharacterized protein</fullName>
    </submittedName>
</protein>
<sequence>MIAFQILLNLQDIQLCGVQPHLWIFQGN</sequence>